<feature type="region of interest" description="Disordered" evidence="1">
    <location>
        <begin position="1"/>
        <end position="23"/>
    </location>
</feature>
<dbReference type="OrthoDB" id="8032897at2759"/>
<reference evidence="2" key="1">
    <citation type="submission" date="2021-06" db="EMBL/GenBank/DDBJ databases">
        <authorList>
            <person name="Hodson N. C."/>
            <person name="Mongue J. A."/>
            <person name="Jaron S. K."/>
        </authorList>
    </citation>
    <scope>NUCLEOTIDE SEQUENCE</scope>
</reference>
<comment type="caution">
    <text evidence="2">The sequence shown here is derived from an EMBL/GenBank/DDBJ whole genome shotgun (WGS) entry which is preliminary data.</text>
</comment>
<organism evidence="2 3">
    <name type="scientific">Allacma fusca</name>
    <dbReference type="NCBI Taxonomy" id="39272"/>
    <lineage>
        <taxon>Eukaryota</taxon>
        <taxon>Metazoa</taxon>
        <taxon>Ecdysozoa</taxon>
        <taxon>Arthropoda</taxon>
        <taxon>Hexapoda</taxon>
        <taxon>Collembola</taxon>
        <taxon>Symphypleona</taxon>
        <taxon>Sminthuridae</taxon>
        <taxon>Allacma</taxon>
    </lineage>
</organism>
<feature type="compositionally biased region" description="Polar residues" evidence="1">
    <location>
        <begin position="84"/>
        <end position="101"/>
    </location>
</feature>
<evidence type="ECO:0000256" key="1">
    <source>
        <dbReference type="SAM" id="MobiDB-lite"/>
    </source>
</evidence>
<feature type="region of interest" description="Disordered" evidence="1">
    <location>
        <begin position="67"/>
        <end position="101"/>
    </location>
</feature>
<name>A0A8J2PFV5_9HEXA</name>
<evidence type="ECO:0000313" key="3">
    <source>
        <dbReference type="Proteomes" id="UP000708208"/>
    </source>
</evidence>
<dbReference type="AlphaFoldDB" id="A0A8J2PFV5"/>
<protein>
    <submittedName>
        <fullName evidence="2">Uncharacterized protein</fullName>
    </submittedName>
</protein>
<proteinExistence type="predicted"/>
<feature type="non-terminal residue" evidence="2">
    <location>
        <position position="1"/>
    </location>
</feature>
<sequence>VNSEEYPDAHLRHNSGQRNVETEELLPGSDEIMSSHGSLMAAKQTVPDLLPPWQSPFQLIPQFSSTLETGPRKRSGLDDWQPVGPSQLSNGHRSRPQSVFRSNRGAFAKRQMILYRQCFFNPISCFHK</sequence>
<dbReference type="Proteomes" id="UP000708208">
    <property type="component" value="Unassembled WGS sequence"/>
</dbReference>
<keyword evidence="3" id="KW-1185">Reference proteome</keyword>
<evidence type="ECO:0000313" key="2">
    <source>
        <dbReference type="EMBL" id="CAG7785425.1"/>
    </source>
</evidence>
<accession>A0A8J2PFV5</accession>
<gene>
    <name evidence="2" type="ORF">AFUS01_LOCUS24050</name>
</gene>
<dbReference type="EMBL" id="CAJVCH010296418">
    <property type="protein sequence ID" value="CAG7785425.1"/>
    <property type="molecule type" value="Genomic_DNA"/>
</dbReference>